<dbReference type="EMBL" id="CP000155">
    <property type="protein sequence ID" value="ABC33369.1"/>
    <property type="molecule type" value="Genomic_DNA"/>
</dbReference>
<evidence type="ECO:0000256" key="5">
    <source>
        <dbReference type="ARBA" id="ARBA00022692"/>
    </source>
</evidence>
<proteinExistence type="inferred from homology"/>
<evidence type="ECO:0000313" key="11">
    <source>
        <dbReference type="Proteomes" id="UP000000238"/>
    </source>
</evidence>
<feature type="transmembrane region" description="Helical" evidence="8">
    <location>
        <begin position="78"/>
        <end position="96"/>
    </location>
</feature>
<feature type="transmembrane region" description="Helical" evidence="8">
    <location>
        <begin position="280"/>
        <end position="298"/>
    </location>
</feature>
<accession>Q2S7K5</accession>
<evidence type="ECO:0000256" key="3">
    <source>
        <dbReference type="ARBA" id="ARBA00022448"/>
    </source>
</evidence>
<name>Q2S7K5_HAHCH</name>
<evidence type="ECO:0000256" key="8">
    <source>
        <dbReference type="SAM" id="Phobius"/>
    </source>
</evidence>
<keyword evidence="4" id="KW-1003">Cell membrane</keyword>
<feature type="transmembrane region" description="Helical" evidence="8">
    <location>
        <begin position="132"/>
        <end position="154"/>
    </location>
</feature>
<protein>
    <submittedName>
        <fullName evidence="10">Permease of the major facilitator superfamily</fullName>
    </submittedName>
</protein>
<dbReference type="GO" id="GO:0022857">
    <property type="term" value="F:transmembrane transporter activity"/>
    <property type="evidence" value="ECO:0007669"/>
    <property type="project" value="InterPro"/>
</dbReference>
<keyword evidence="6 8" id="KW-1133">Transmembrane helix</keyword>
<keyword evidence="5 8" id="KW-0812">Transmembrane</keyword>
<dbReference type="Pfam" id="PF07690">
    <property type="entry name" value="MFS_1"/>
    <property type="match status" value="1"/>
</dbReference>
<dbReference type="PROSITE" id="PS50850">
    <property type="entry name" value="MFS"/>
    <property type="match status" value="1"/>
</dbReference>
<dbReference type="STRING" id="349521.HCH_06744"/>
<evidence type="ECO:0000256" key="2">
    <source>
        <dbReference type="ARBA" id="ARBA00008335"/>
    </source>
</evidence>
<feature type="transmembrane region" description="Helical" evidence="8">
    <location>
        <begin position="368"/>
        <end position="387"/>
    </location>
</feature>
<reference evidence="10 11" key="1">
    <citation type="journal article" date="2005" name="Nucleic Acids Res.">
        <title>Genomic blueprint of Hahella chejuensis, a marine microbe producing an algicidal agent.</title>
        <authorList>
            <person name="Jeong H."/>
            <person name="Yim J.H."/>
            <person name="Lee C."/>
            <person name="Choi S.-H."/>
            <person name="Park Y.K."/>
            <person name="Yoon S.H."/>
            <person name="Hur C.-G."/>
            <person name="Kang H.-Y."/>
            <person name="Kim D."/>
            <person name="Lee H.H."/>
            <person name="Park K.H."/>
            <person name="Park S.-H."/>
            <person name="Park H.-S."/>
            <person name="Lee H.K."/>
            <person name="Oh T.K."/>
            <person name="Kim J.F."/>
        </authorList>
    </citation>
    <scope>NUCLEOTIDE SEQUENCE [LARGE SCALE GENOMIC DNA]</scope>
    <source>
        <strain evidence="10 11">KCTC 2396</strain>
    </source>
</reference>
<gene>
    <name evidence="10" type="ordered locus">HCH_06744</name>
</gene>
<dbReference type="RefSeq" id="WP_011400420.1">
    <property type="nucleotide sequence ID" value="NC_007645.1"/>
</dbReference>
<dbReference type="Proteomes" id="UP000000238">
    <property type="component" value="Chromosome"/>
</dbReference>
<keyword evidence="11" id="KW-1185">Reference proteome</keyword>
<dbReference type="HOGENOM" id="CLU_001265_19_3_6"/>
<dbReference type="AlphaFoldDB" id="Q2S7K5"/>
<evidence type="ECO:0000259" key="9">
    <source>
        <dbReference type="PROSITE" id="PS50850"/>
    </source>
</evidence>
<dbReference type="Gene3D" id="1.20.1250.20">
    <property type="entry name" value="MFS general substrate transporter like domains"/>
    <property type="match status" value="1"/>
</dbReference>
<feature type="transmembrane region" description="Helical" evidence="8">
    <location>
        <begin position="49"/>
        <end position="66"/>
    </location>
</feature>
<dbReference type="CDD" id="cd17324">
    <property type="entry name" value="MFS_NepI_like"/>
    <property type="match status" value="1"/>
</dbReference>
<sequence length="401" mass="42612">MIESGGRQFWLATLALCIGSFMTFANVYITQPLLPMIADAFDLTVLEANGSFTITTLMLGLSLLIYGPLSDAVGRKSIMLISLVGATVCTLLLTQVESYSALVALRAAQGFFLGGLPAVAIAYMGDEFSPKALLFAVGLYIGGNSLGGIGGRLIGGFVGEAFSWRSAFVAMTIVSVLCLIVFALMLPNSRGFTRKPLCPRQMLADLGGHLRNPILLTCYLIGGLNFFIFINQYSYIIFVLEDAPFNLSAQYLGLLFLTYLAGTVGSSLSGKIVLKVPQPLCIALGVAILMSGTLLTLAQTLPTIIVGLLINSFGFFLAHSSASSLVNRSARGAKASASSLYLVFYYLGASSGGFYLHPFWSAMGWDGVVLGSMLVLTGVLGAAIWLYRQECEPVGEPDVCV</sequence>
<evidence type="ECO:0000256" key="7">
    <source>
        <dbReference type="ARBA" id="ARBA00023136"/>
    </source>
</evidence>
<dbReference type="InterPro" id="IPR020846">
    <property type="entry name" value="MFS_dom"/>
</dbReference>
<dbReference type="GO" id="GO:0005886">
    <property type="term" value="C:plasma membrane"/>
    <property type="evidence" value="ECO:0007669"/>
    <property type="project" value="UniProtKB-SubCell"/>
</dbReference>
<evidence type="ECO:0000256" key="4">
    <source>
        <dbReference type="ARBA" id="ARBA00022475"/>
    </source>
</evidence>
<dbReference type="InterPro" id="IPR011701">
    <property type="entry name" value="MFS"/>
</dbReference>
<evidence type="ECO:0000313" key="10">
    <source>
        <dbReference type="EMBL" id="ABC33369.1"/>
    </source>
</evidence>
<evidence type="ECO:0000256" key="1">
    <source>
        <dbReference type="ARBA" id="ARBA00004651"/>
    </source>
</evidence>
<dbReference type="PANTHER" id="PTHR43271:SF1">
    <property type="entry name" value="INNER MEMBRANE TRANSPORT PROTEIN YNFM"/>
    <property type="match status" value="1"/>
</dbReference>
<comment type="similarity">
    <text evidence="2">Belongs to the major facilitator superfamily.</text>
</comment>
<evidence type="ECO:0000256" key="6">
    <source>
        <dbReference type="ARBA" id="ARBA00022989"/>
    </source>
</evidence>
<feature type="transmembrane region" description="Helical" evidence="8">
    <location>
        <begin position="166"/>
        <end position="186"/>
    </location>
</feature>
<feature type="transmembrane region" description="Helical" evidence="8">
    <location>
        <begin position="214"/>
        <end position="237"/>
    </location>
</feature>
<feature type="transmembrane region" description="Helical" evidence="8">
    <location>
        <begin position="338"/>
        <end position="356"/>
    </location>
</feature>
<feature type="transmembrane region" description="Helical" evidence="8">
    <location>
        <begin position="9"/>
        <end position="29"/>
    </location>
</feature>
<feature type="transmembrane region" description="Helical" evidence="8">
    <location>
        <begin position="102"/>
        <end position="125"/>
    </location>
</feature>
<keyword evidence="7 8" id="KW-0472">Membrane</keyword>
<dbReference type="PANTHER" id="PTHR43271">
    <property type="entry name" value="BLL2771 PROTEIN"/>
    <property type="match status" value="1"/>
</dbReference>
<dbReference type="InterPro" id="IPR036259">
    <property type="entry name" value="MFS_trans_sf"/>
</dbReference>
<organism evidence="10 11">
    <name type="scientific">Hahella chejuensis (strain KCTC 2396)</name>
    <dbReference type="NCBI Taxonomy" id="349521"/>
    <lineage>
        <taxon>Bacteria</taxon>
        <taxon>Pseudomonadati</taxon>
        <taxon>Pseudomonadota</taxon>
        <taxon>Gammaproteobacteria</taxon>
        <taxon>Oceanospirillales</taxon>
        <taxon>Hahellaceae</taxon>
        <taxon>Hahella</taxon>
    </lineage>
</organism>
<dbReference type="OrthoDB" id="63984at2"/>
<feature type="transmembrane region" description="Helical" evidence="8">
    <location>
        <begin position="304"/>
        <end position="326"/>
    </location>
</feature>
<feature type="domain" description="Major facilitator superfamily (MFS) profile" evidence="9">
    <location>
        <begin position="12"/>
        <end position="390"/>
    </location>
</feature>
<dbReference type="SUPFAM" id="SSF103473">
    <property type="entry name" value="MFS general substrate transporter"/>
    <property type="match status" value="1"/>
</dbReference>
<dbReference type="KEGG" id="hch:HCH_06744"/>
<keyword evidence="3" id="KW-0813">Transport</keyword>
<comment type="subcellular location">
    <subcellularLocation>
        <location evidence="1">Cell membrane</location>
        <topology evidence="1">Multi-pass membrane protein</topology>
    </subcellularLocation>
</comment>
<feature type="transmembrane region" description="Helical" evidence="8">
    <location>
        <begin position="249"/>
        <end position="268"/>
    </location>
</feature>
<dbReference type="eggNOG" id="COG2814">
    <property type="taxonomic scope" value="Bacteria"/>
</dbReference>